<feature type="chain" id="PRO_5031467063" evidence="1">
    <location>
        <begin position="27"/>
        <end position="184"/>
    </location>
</feature>
<dbReference type="PANTHER" id="PTHR38593">
    <property type="entry name" value="BLR2558 PROTEIN"/>
    <property type="match status" value="1"/>
</dbReference>
<evidence type="ECO:0000313" key="3">
    <source>
        <dbReference type="EMBL" id="MBB5064860.1"/>
    </source>
</evidence>
<keyword evidence="1" id="KW-0732">Signal</keyword>
<dbReference type="InterPro" id="IPR025419">
    <property type="entry name" value="DUF4142"/>
</dbReference>
<evidence type="ECO:0000259" key="2">
    <source>
        <dbReference type="Pfam" id="PF13628"/>
    </source>
</evidence>
<dbReference type="PANTHER" id="PTHR38593:SF1">
    <property type="entry name" value="BLR2558 PROTEIN"/>
    <property type="match status" value="1"/>
</dbReference>
<evidence type="ECO:0000313" key="4">
    <source>
        <dbReference type="Proteomes" id="UP000584867"/>
    </source>
</evidence>
<feature type="signal peptide" evidence="1">
    <location>
        <begin position="1"/>
        <end position="26"/>
    </location>
</feature>
<dbReference type="Proteomes" id="UP000584867">
    <property type="component" value="Unassembled WGS sequence"/>
</dbReference>
<sequence>MKSTLFVLCSSAVLWALPVASVPSSAATASAADKVFAAKVSQGGMYEVVASKVAQQKATTQDVRDLAIMEVHDHDLVNRELREIATAAGINLPQPLNDTFRQRLQKLEDLSGPDFDEAYISDMAQIHDMDEKLFAKEAVEGSEKFKVFAAGTDKIVKRHIGAIHGTDEKEVSGISNNSKFYSLL</sequence>
<gene>
    <name evidence="3" type="ORF">HDF15_003222</name>
</gene>
<dbReference type="AlphaFoldDB" id="A0A7W7ZRM1"/>
<comment type="caution">
    <text evidence="3">The sequence shown here is derived from an EMBL/GenBank/DDBJ whole genome shotgun (WGS) entry which is preliminary data.</text>
</comment>
<evidence type="ECO:0000256" key="1">
    <source>
        <dbReference type="SAM" id="SignalP"/>
    </source>
</evidence>
<dbReference type="Gene3D" id="1.20.1260.10">
    <property type="match status" value="1"/>
</dbReference>
<dbReference type="RefSeq" id="WP_184257104.1">
    <property type="nucleotide sequence ID" value="NZ_JACHIO010000013.1"/>
</dbReference>
<feature type="domain" description="DUF4142" evidence="2">
    <location>
        <begin position="32"/>
        <end position="161"/>
    </location>
</feature>
<dbReference type="InterPro" id="IPR012347">
    <property type="entry name" value="Ferritin-like"/>
</dbReference>
<dbReference type="Pfam" id="PF13628">
    <property type="entry name" value="DUF4142"/>
    <property type="match status" value="1"/>
</dbReference>
<organism evidence="3 4">
    <name type="scientific">Granulicella mallensis</name>
    <dbReference type="NCBI Taxonomy" id="940614"/>
    <lineage>
        <taxon>Bacteria</taxon>
        <taxon>Pseudomonadati</taxon>
        <taxon>Acidobacteriota</taxon>
        <taxon>Terriglobia</taxon>
        <taxon>Terriglobales</taxon>
        <taxon>Acidobacteriaceae</taxon>
        <taxon>Granulicella</taxon>
    </lineage>
</organism>
<accession>A0A7W7ZRM1</accession>
<reference evidence="3 4" key="1">
    <citation type="submission" date="2020-08" db="EMBL/GenBank/DDBJ databases">
        <title>Genomic Encyclopedia of Type Strains, Phase IV (KMG-V): Genome sequencing to study the core and pangenomes of soil and plant-associated prokaryotes.</title>
        <authorList>
            <person name="Whitman W."/>
        </authorList>
    </citation>
    <scope>NUCLEOTIDE SEQUENCE [LARGE SCALE GENOMIC DNA]</scope>
    <source>
        <strain evidence="3 4">X5P3</strain>
    </source>
</reference>
<dbReference type="EMBL" id="JACHIO010000013">
    <property type="protein sequence ID" value="MBB5064860.1"/>
    <property type="molecule type" value="Genomic_DNA"/>
</dbReference>
<name>A0A7W7ZRM1_9BACT</name>
<proteinExistence type="predicted"/>
<protein>
    <submittedName>
        <fullName evidence="3">Putative membrane protein</fullName>
    </submittedName>
</protein>